<dbReference type="AlphaFoldDB" id="A0A6V7Q3B6"/>
<name>A0A6V7Q3B6_ANACO</name>
<accession>A0A6V7Q3B6</accession>
<sequence>MLSLCKPIADYLFSFFFNQLGIDHGSNANINLQETYKDEILDLSSLQEPFTVTEVKRAIFSNAPEKVPCPDGFSMLFYQRFWSLLKNDIMGVFSSFYNGTATLDEINSS</sequence>
<evidence type="ECO:0008006" key="2">
    <source>
        <dbReference type="Google" id="ProtNLM"/>
    </source>
</evidence>
<gene>
    <name evidence="1" type="ORF">CB5_LOCUS20803</name>
</gene>
<evidence type="ECO:0000313" key="1">
    <source>
        <dbReference type="EMBL" id="CAD1837592.1"/>
    </source>
</evidence>
<reference evidence="1" key="1">
    <citation type="submission" date="2020-07" db="EMBL/GenBank/DDBJ databases">
        <authorList>
            <person name="Lin J."/>
        </authorList>
    </citation>
    <scope>NUCLEOTIDE SEQUENCE</scope>
</reference>
<protein>
    <recommendedName>
        <fullName evidence="2">Reverse transcriptase</fullName>
    </recommendedName>
</protein>
<dbReference type="EMBL" id="LR862132">
    <property type="protein sequence ID" value="CAD1837592.1"/>
    <property type="molecule type" value="Genomic_DNA"/>
</dbReference>
<proteinExistence type="predicted"/>
<organism evidence="1">
    <name type="scientific">Ananas comosus var. bracteatus</name>
    <name type="common">red pineapple</name>
    <dbReference type="NCBI Taxonomy" id="296719"/>
    <lineage>
        <taxon>Eukaryota</taxon>
        <taxon>Viridiplantae</taxon>
        <taxon>Streptophyta</taxon>
        <taxon>Embryophyta</taxon>
        <taxon>Tracheophyta</taxon>
        <taxon>Spermatophyta</taxon>
        <taxon>Magnoliopsida</taxon>
        <taxon>Liliopsida</taxon>
        <taxon>Poales</taxon>
        <taxon>Bromeliaceae</taxon>
        <taxon>Bromelioideae</taxon>
        <taxon>Ananas</taxon>
    </lineage>
</organism>